<comment type="caution">
    <text evidence="3">The sequence shown here is derived from an EMBL/GenBank/DDBJ whole genome shotgun (WGS) entry which is preliminary data.</text>
</comment>
<dbReference type="PROSITE" id="PS51257">
    <property type="entry name" value="PROKAR_LIPOPROTEIN"/>
    <property type="match status" value="1"/>
</dbReference>
<dbReference type="EMBL" id="BRVO01000001">
    <property type="protein sequence ID" value="GLB48996.1"/>
    <property type="molecule type" value="Genomic_DNA"/>
</dbReference>
<dbReference type="RefSeq" id="WP_281764614.1">
    <property type="nucleotide sequence ID" value="NZ_BRVO01000001.1"/>
</dbReference>
<evidence type="ECO:0000313" key="3">
    <source>
        <dbReference type="EMBL" id="GLB48996.1"/>
    </source>
</evidence>
<dbReference type="PANTHER" id="PTHR10009:SF18">
    <property type="entry name" value="PROTEIN YELLOW-LIKE PROTEIN"/>
    <property type="match status" value="1"/>
</dbReference>
<evidence type="ECO:0008006" key="5">
    <source>
        <dbReference type="Google" id="ProtNLM"/>
    </source>
</evidence>
<dbReference type="SUPFAM" id="SSF63829">
    <property type="entry name" value="Calcium-dependent phosphotriesterase"/>
    <property type="match status" value="1"/>
</dbReference>
<dbReference type="PANTHER" id="PTHR10009">
    <property type="entry name" value="PROTEIN YELLOW-RELATED"/>
    <property type="match status" value="1"/>
</dbReference>
<gene>
    <name evidence="3" type="ORF">Y10_13640</name>
</gene>
<accession>A0ABQ5MHU5</accession>
<organism evidence="3 4">
    <name type="scientific">Neptunitalea lumnitzerae</name>
    <dbReference type="NCBI Taxonomy" id="2965509"/>
    <lineage>
        <taxon>Bacteria</taxon>
        <taxon>Pseudomonadati</taxon>
        <taxon>Bacteroidota</taxon>
        <taxon>Flavobacteriia</taxon>
        <taxon>Flavobacteriales</taxon>
        <taxon>Flavobacteriaceae</taxon>
        <taxon>Neptunitalea</taxon>
    </lineage>
</organism>
<dbReference type="Proteomes" id="UP001143543">
    <property type="component" value="Unassembled WGS sequence"/>
</dbReference>
<proteinExistence type="predicted"/>
<dbReference type="Pfam" id="PF03022">
    <property type="entry name" value="MRJP"/>
    <property type="match status" value="1"/>
</dbReference>
<sequence>MKRYITKLLPVLFTILLTSCHTTKTKKEEEINDTIAKANTAIEVARFKGQQVTGITVTETGRIFANFPRWRKGVHNSVIEVFENDIPKPYPNADWNTWEIGQPITDSTFVAVQSVVATDSLLYVVDTRNPQFKKVLDTPRVFVFNLNTNQLQSILKLTEGSYKPTSYINDIRIDTKHNSLYFTDSAAPGLVVYNLDTNTSKRLLDAHTSTSAEVHELTFNGETQKRTVHSDGIALKNDSLFYHALTGYTLYAVPTDSLRNGTEKGIEESVTKIATTGAPDGMIFDNKGNLYLADIENDKINYVTPAGELKTLLEGDHVKWADTFSIFDGFLYYTNSRIHEVKGDISDMEFTIYKVKL</sequence>
<dbReference type="Gene3D" id="2.120.10.30">
    <property type="entry name" value="TolB, C-terminal domain"/>
    <property type="match status" value="1"/>
</dbReference>
<dbReference type="InterPro" id="IPR017996">
    <property type="entry name" value="MRJP/yellow-related"/>
</dbReference>
<evidence type="ECO:0000256" key="1">
    <source>
        <dbReference type="ARBA" id="ARBA00004613"/>
    </source>
</evidence>
<keyword evidence="4" id="KW-1185">Reference proteome</keyword>
<reference evidence="3" key="1">
    <citation type="submission" date="2022-07" db="EMBL/GenBank/DDBJ databases">
        <title>Taxonomy of Novel Oxalotrophic and Methylotrophic Bacteria.</title>
        <authorList>
            <person name="Sahin N."/>
            <person name="Tani A."/>
        </authorList>
    </citation>
    <scope>NUCLEOTIDE SEQUENCE</scope>
    <source>
        <strain evidence="3">Y10</strain>
    </source>
</reference>
<evidence type="ECO:0000313" key="4">
    <source>
        <dbReference type="Proteomes" id="UP001143543"/>
    </source>
</evidence>
<evidence type="ECO:0000256" key="2">
    <source>
        <dbReference type="ARBA" id="ARBA00022525"/>
    </source>
</evidence>
<keyword evidence="2" id="KW-0964">Secreted</keyword>
<protein>
    <recommendedName>
        <fullName evidence="5">Major royal jelly protein</fullName>
    </recommendedName>
</protein>
<comment type="subcellular location">
    <subcellularLocation>
        <location evidence="1">Secreted</location>
    </subcellularLocation>
</comment>
<name>A0ABQ5MHU5_9FLAO</name>
<dbReference type="InterPro" id="IPR011042">
    <property type="entry name" value="6-blade_b-propeller_TolB-like"/>
</dbReference>